<evidence type="ECO:0000256" key="6">
    <source>
        <dbReference type="HAMAP-Rule" id="MF_01400"/>
    </source>
</evidence>
<dbReference type="GO" id="GO:0033743">
    <property type="term" value="F:peptide-methionine (R)-S-oxide reductase activity"/>
    <property type="evidence" value="ECO:0007669"/>
    <property type="project" value="UniProtKB-UniRule"/>
</dbReference>
<dbReference type="KEGG" id="chya:V22_06110"/>
<evidence type="ECO:0000256" key="3">
    <source>
        <dbReference type="ARBA" id="ARBA00022833"/>
    </source>
</evidence>
<feature type="binding site" evidence="6">
    <location>
        <position position="167"/>
    </location>
    <ligand>
        <name>Zn(2+)</name>
        <dbReference type="ChEBI" id="CHEBI:29105"/>
    </ligand>
</feature>
<feature type="binding site" evidence="6">
    <location>
        <position position="115"/>
    </location>
    <ligand>
        <name>Zn(2+)</name>
        <dbReference type="ChEBI" id="CHEBI:29105"/>
    </ligand>
</feature>
<evidence type="ECO:0000313" key="9">
    <source>
        <dbReference type="EMBL" id="QDT63390.1"/>
    </source>
</evidence>
<dbReference type="InterPro" id="IPR011057">
    <property type="entry name" value="Mss4-like_sf"/>
</dbReference>
<reference evidence="9 10" key="1">
    <citation type="submission" date="2019-02" db="EMBL/GenBank/DDBJ databases">
        <title>Deep-cultivation of Planctomycetes and their phenomic and genomic characterization uncovers novel biology.</title>
        <authorList>
            <person name="Wiegand S."/>
            <person name="Jogler M."/>
            <person name="Boedeker C."/>
            <person name="Pinto D."/>
            <person name="Vollmers J."/>
            <person name="Rivas-Marin E."/>
            <person name="Kohn T."/>
            <person name="Peeters S.H."/>
            <person name="Heuer A."/>
            <person name="Rast P."/>
            <person name="Oberbeckmann S."/>
            <person name="Bunk B."/>
            <person name="Jeske O."/>
            <person name="Meyerdierks A."/>
            <person name="Storesund J.E."/>
            <person name="Kallscheuer N."/>
            <person name="Luecker S."/>
            <person name="Lage O.M."/>
            <person name="Pohl T."/>
            <person name="Merkel B.J."/>
            <person name="Hornburger P."/>
            <person name="Mueller R.-W."/>
            <person name="Bruemmer F."/>
            <person name="Labrenz M."/>
            <person name="Spormann A.M."/>
            <person name="Op den Camp H."/>
            <person name="Overmann J."/>
            <person name="Amann R."/>
            <person name="Jetten M.S.M."/>
            <person name="Mascher T."/>
            <person name="Medema M.H."/>
            <person name="Devos D.P."/>
            <person name="Kaster A.-K."/>
            <person name="Ovreas L."/>
            <person name="Rohde M."/>
            <person name="Galperin M.Y."/>
            <person name="Jogler C."/>
        </authorList>
    </citation>
    <scope>NUCLEOTIDE SEQUENCE [LARGE SCALE GENOMIC DNA]</scope>
    <source>
        <strain evidence="9 10">V22</strain>
    </source>
</reference>
<keyword evidence="2 6" id="KW-0479">Metal-binding</keyword>
<comment type="catalytic activity">
    <reaction evidence="5 6">
        <text>L-methionyl-[protein] + [thioredoxin]-disulfide + H2O = L-methionyl-(R)-S-oxide-[protein] + [thioredoxin]-dithiol</text>
        <dbReference type="Rhea" id="RHEA:24164"/>
        <dbReference type="Rhea" id="RHEA-COMP:10698"/>
        <dbReference type="Rhea" id="RHEA-COMP:10700"/>
        <dbReference type="Rhea" id="RHEA-COMP:12313"/>
        <dbReference type="Rhea" id="RHEA-COMP:12314"/>
        <dbReference type="ChEBI" id="CHEBI:15377"/>
        <dbReference type="ChEBI" id="CHEBI:16044"/>
        <dbReference type="ChEBI" id="CHEBI:29950"/>
        <dbReference type="ChEBI" id="CHEBI:45764"/>
        <dbReference type="ChEBI" id="CHEBI:50058"/>
        <dbReference type="EC" id="1.8.4.12"/>
    </reaction>
</comment>
<dbReference type="EMBL" id="CP036316">
    <property type="protein sequence ID" value="QDT63390.1"/>
    <property type="molecule type" value="Genomic_DNA"/>
</dbReference>
<name>A0A517T4U1_9PLAN</name>
<feature type="binding site" evidence="6">
    <location>
        <position position="164"/>
    </location>
    <ligand>
        <name>Zn(2+)</name>
        <dbReference type="ChEBI" id="CHEBI:29105"/>
    </ligand>
</feature>
<keyword evidence="4 6" id="KW-0560">Oxidoreductase</keyword>
<feature type="binding site" evidence="6">
    <location>
        <position position="118"/>
    </location>
    <ligand>
        <name>Zn(2+)</name>
        <dbReference type="ChEBI" id="CHEBI:29105"/>
    </ligand>
</feature>
<dbReference type="InterPro" id="IPR028427">
    <property type="entry name" value="Met_Sox_Rdtase_MsrB"/>
</dbReference>
<sequence>MKVIEMNLQALFPLMGLPLMALPLLWGCGVTNEPSISLAPVADAVATNETQEVTQVREYFAMNEHPPLHDRVEKSDAEWKEVLTDEQFRVARKHGTERAFTGEFWDEKTEGTYRCICCGNPLFSSETKYESGTGWPSFTDVIEEGRVGHKEDNTFFMRRTEVHCKRCEAHLGHVFPDGPHPTGMRYCINSVSLTLHPENDSEESTTSIEPEEATSEE</sequence>
<dbReference type="InterPro" id="IPR002579">
    <property type="entry name" value="Met_Sox_Rdtase_MsrB_dom"/>
</dbReference>
<accession>A0A517T4U1</accession>
<organism evidence="9 10">
    <name type="scientific">Calycomorphotria hydatis</name>
    <dbReference type="NCBI Taxonomy" id="2528027"/>
    <lineage>
        <taxon>Bacteria</taxon>
        <taxon>Pseudomonadati</taxon>
        <taxon>Planctomycetota</taxon>
        <taxon>Planctomycetia</taxon>
        <taxon>Planctomycetales</taxon>
        <taxon>Planctomycetaceae</taxon>
        <taxon>Calycomorphotria</taxon>
    </lineage>
</organism>
<evidence type="ECO:0000256" key="1">
    <source>
        <dbReference type="ARBA" id="ARBA00007174"/>
    </source>
</evidence>
<protein>
    <recommendedName>
        <fullName evidence="6">Peptide methionine sulfoxide reductase MsrB</fullName>
        <ecNumber evidence="6">1.8.4.12</ecNumber>
    </recommendedName>
    <alternativeName>
        <fullName evidence="6">Peptide-methionine (R)-S-oxide reductase</fullName>
    </alternativeName>
</protein>
<evidence type="ECO:0000256" key="4">
    <source>
        <dbReference type="ARBA" id="ARBA00023002"/>
    </source>
</evidence>
<evidence type="ECO:0000256" key="2">
    <source>
        <dbReference type="ARBA" id="ARBA00022723"/>
    </source>
</evidence>
<dbReference type="NCBIfam" id="TIGR00357">
    <property type="entry name" value="peptide-methionine (R)-S-oxide reductase MsrB"/>
    <property type="match status" value="1"/>
</dbReference>
<dbReference type="PANTHER" id="PTHR10173:SF52">
    <property type="entry name" value="METHIONINE-R-SULFOXIDE REDUCTASE B1"/>
    <property type="match status" value="1"/>
</dbReference>
<dbReference type="GO" id="GO:0006979">
    <property type="term" value="P:response to oxidative stress"/>
    <property type="evidence" value="ECO:0007669"/>
    <property type="project" value="InterPro"/>
</dbReference>
<proteinExistence type="inferred from homology"/>
<feature type="active site" description="Nucleophile" evidence="6">
    <location>
        <position position="187"/>
    </location>
</feature>
<dbReference type="Gene3D" id="2.170.150.20">
    <property type="entry name" value="Peptide methionine sulfoxide reductase"/>
    <property type="match status" value="1"/>
</dbReference>
<comment type="cofactor">
    <cofactor evidence="6">
        <name>Zn(2+)</name>
        <dbReference type="ChEBI" id="CHEBI:29105"/>
    </cofactor>
    <text evidence="6">Binds 1 zinc ion per subunit. The zinc ion is important for the structural integrity of the protein.</text>
</comment>
<dbReference type="AlphaFoldDB" id="A0A517T4U1"/>
<dbReference type="EC" id="1.8.4.12" evidence="6"/>
<dbReference type="GO" id="GO:0005737">
    <property type="term" value="C:cytoplasm"/>
    <property type="evidence" value="ECO:0007669"/>
    <property type="project" value="TreeGrafter"/>
</dbReference>
<keyword evidence="10" id="KW-1185">Reference proteome</keyword>
<evidence type="ECO:0000259" key="8">
    <source>
        <dbReference type="PROSITE" id="PS51790"/>
    </source>
</evidence>
<dbReference type="PANTHER" id="PTHR10173">
    <property type="entry name" value="METHIONINE SULFOXIDE REDUCTASE"/>
    <property type="match status" value="1"/>
</dbReference>
<dbReference type="Pfam" id="PF01641">
    <property type="entry name" value="SelR"/>
    <property type="match status" value="1"/>
</dbReference>
<evidence type="ECO:0000313" key="10">
    <source>
        <dbReference type="Proteomes" id="UP000319976"/>
    </source>
</evidence>
<evidence type="ECO:0000256" key="5">
    <source>
        <dbReference type="ARBA" id="ARBA00048488"/>
    </source>
</evidence>
<feature type="region of interest" description="Disordered" evidence="7">
    <location>
        <begin position="197"/>
        <end position="217"/>
    </location>
</feature>
<dbReference type="HAMAP" id="MF_01400">
    <property type="entry name" value="MsrB"/>
    <property type="match status" value="1"/>
</dbReference>
<dbReference type="Proteomes" id="UP000319976">
    <property type="component" value="Chromosome"/>
</dbReference>
<evidence type="ECO:0000256" key="7">
    <source>
        <dbReference type="SAM" id="MobiDB-lite"/>
    </source>
</evidence>
<comment type="similarity">
    <text evidence="1 6">Belongs to the MsrB Met sulfoxide reductase family.</text>
</comment>
<dbReference type="GO" id="GO:0030091">
    <property type="term" value="P:protein repair"/>
    <property type="evidence" value="ECO:0007669"/>
    <property type="project" value="InterPro"/>
</dbReference>
<dbReference type="PROSITE" id="PS51790">
    <property type="entry name" value="MSRB"/>
    <property type="match status" value="1"/>
</dbReference>
<gene>
    <name evidence="6 9" type="primary">msrB</name>
    <name evidence="9" type="ORF">V22_06110</name>
</gene>
<feature type="domain" description="MsrB" evidence="8">
    <location>
        <begin position="76"/>
        <end position="198"/>
    </location>
</feature>
<keyword evidence="3 6" id="KW-0862">Zinc</keyword>
<dbReference type="FunFam" id="2.170.150.20:FF:000001">
    <property type="entry name" value="Peptide methionine sulfoxide reductase MsrB"/>
    <property type="match status" value="1"/>
</dbReference>
<dbReference type="SUPFAM" id="SSF51316">
    <property type="entry name" value="Mss4-like"/>
    <property type="match status" value="1"/>
</dbReference>
<dbReference type="GO" id="GO:0008270">
    <property type="term" value="F:zinc ion binding"/>
    <property type="evidence" value="ECO:0007669"/>
    <property type="project" value="UniProtKB-UniRule"/>
</dbReference>